<evidence type="ECO:0000313" key="7">
    <source>
        <dbReference type="EMBL" id="MEN7548748.1"/>
    </source>
</evidence>
<evidence type="ECO:0000256" key="1">
    <source>
        <dbReference type="ARBA" id="ARBA00022723"/>
    </source>
</evidence>
<evidence type="ECO:0000256" key="3">
    <source>
        <dbReference type="ARBA" id="ARBA00023004"/>
    </source>
</evidence>
<evidence type="ECO:0000313" key="8">
    <source>
        <dbReference type="Proteomes" id="UP001403385"/>
    </source>
</evidence>
<keyword evidence="8" id="KW-1185">Reference proteome</keyword>
<organism evidence="7 8">
    <name type="scientific">Rapidithrix thailandica</name>
    <dbReference type="NCBI Taxonomy" id="413964"/>
    <lineage>
        <taxon>Bacteria</taxon>
        <taxon>Pseudomonadati</taxon>
        <taxon>Bacteroidota</taxon>
        <taxon>Cytophagia</taxon>
        <taxon>Cytophagales</taxon>
        <taxon>Flammeovirgaceae</taxon>
        <taxon>Rapidithrix</taxon>
    </lineage>
</organism>
<dbReference type="Pfam" id="PF13646">
    <property type="entry name" value="HEAT_2"/>
    <property type="match status" value="1"/>
</dbReference>
<dbReference type="InterPro" id="IPR023155">
    <property type="entry name" value="Cyt_c-552/4"/>
</dbReference>
<dbReference type="InterPro" id="IPR021133">
    <property type="entry name" value="HEAT_type_2"/>
</dbReference>
<evidence type="ECO:0000259" key="6">
    <source>
        <dbReference type="PROSITE" id="PS51007"/>
    </source>
</evidence>
<dbReference type="SMART" id="SM00028">
    <property type="entry name" value="TPR"/>
    <property type="match status" value="5"/>
</dbReference>
<dbReference type="Pfam" id="PF09699">
    <property type="entry name" value="Paired_CXXCH_1"/>
    <property type="match status" value="1"/>
</dbReference>
<dbReference type="PROSITE" id="PS51257">
    <property type="entry name" value="PROKAR_LIPOPROTEIN"/>
    <property type="match status" value="1"/>
</dbReference>
<dbReference type="RefSeq" id="WP_346821525.1">
    <property type="nucleotide sequence ID" value="NZ_JBDKWZ010000006.1"/>
</dbReference>
<dbReference type="InterPro" id="IPR011989">
    <property type="entry name" value="ARM-like"/>
</dbReference>
<dbReference type="PROSITE" id="PS51007">
    <property type="entry name" value="CYTC"/>
    <property type="match status" value="1"/>
</dbReference>
<keyword evidence="5" id="KW-0349">Heme</keyword>
<dbReference type="Pfam" id="PF13181">
    <property type="entry name" value="TPR_8"/>
    <property type="match status" value="1"/>
</dbReference>
<dbReference type="GO" id="GO:0009055">
    <property type="term" value="F:electron transfer activity"/>
    <property type="evidence" value="ECO:0007669"/>
    <property type="project" value="InterPro"/>
</dbReference>
<proteinExistence type="predicted"/>
<dbReference type="PANTHER" id="PTHR35038">
    <property type="entry name" value="DISSIMILATORY SULFITE REDUCTASE SIRA"/>
    <property type="match status" value="1"/>
</dbReference>
<accession>A0AAW9SBN8</accession>
<comment type="caution">
    <text evidence="7">The sequence shown here is derived from an EMBL/GenBank/DDBJ whole genome shotgun (WGS) entry which is preliminary data.</text>
</comment>
<keyword evidence="4" id="KW-0802">TPR repeat</keyword>
<dbReference type="PROSITE" id="PS50077">
    <property type="entry name" value="HEAT_REPEAT"/>
    <property type="match status" value="1"/>
</dbReference>
<sequence length="756" mass="85574">MNLTPSKPIVNLSLWLSGVLFAGVIYFTQACQPEKKESPAKEQEARLIQNIEDPQYVGNLSCKSCHEQEYMDWQNSHHDLAMQEANEQTVLGDFNNATFENQGVKTTFIQKEGKYYVNTEGPEGKNETYEVVYTFGVTPLQQYLVAFPDGRYQCLRQAWDVEKKQWFDLYPDTKVSHKEWLHWSRGGLNWNSMCADCHSTNLHKSFDSQKEEYETQWSAMNVSCEACHGPGKKHVEAVGAGEYDAAHAHLYLTKNISSQEQVDQCARCHSRRGQITTHFEHSESFMDQYIPSILTPDLYYPDGQIEQEDYVYGSFLQSKMYHNNVRCTDCHNPHTLQLKALGNNLCMQCHEPKKYNTEKHHFHAKDTEASQCVNCHMTGKVYMGNDFRRDHSFRVPRPDQSVKFGTPNACNQCHTDKDARWAANQVEQWYGKHRAPHFSDVLTEASEDPEKVLQALKKLVANPQQPAIARATATWYLQQVPDTEALQGIAGALSDNAPIVRYTATDALGALPVEERLPLLAPLLKDPVRAVRIAAVRSLGDVPKAQFPDTLQSAYTRAMAEYSHLLKANSDFPSGQVALGVYYSNLGEHALAEKAYKRALELDHLQNPARINLATMYNGQGRNQEAIALLRTVIAQEAEYGPAYYSLGLLLAETGKLAEAEQNLQLAAEKVGNNPRIFYNWGLALQQLNRPEEAEKAYLKGLDLTPESGDLHYALCVLYIQQKQFANARKHAQILLDTYPDAQELQQLMQTIEQGL</sequence>
<dbReference type="Gene3D" id="1.25.40.10">
    <property type="entry name" value="Tetratricopeptide repeat domain"/>
    <property type="match status" value="2"/>
</dbReference>
<reference evidence="7 8" key="1">
    <citation type="submission" date="2024-04" db="EMBL/GenBank/DDBJ databases">
        <title>Novel genus in family Flammeovirgaceae.</title>
        <authorList>
            <person name="Nguyen T.H."/>
            <person name="Vuong T.Q."/>
            <person name="Le H."/>
            <person name="Kim S.-G."/>
        </authorList>
    </citation>
    <scope>NUCLEOTIDE SEQUENCE [LARGE SCALE GENOMIC DNA]</scope>
    <source>
        <strain evidence="7 8">JCM 23209</strain>
    </source>
</reference>
<dbReference type="SUPFAM" id="SSF48452">
    <property type="entry name" value="TPR-like"/>
    <property type="match status" value="1"/>
</dbReference>
<dbReference type="InterPro" id="IPR019734">
    <property type="entry name" value="TPR_rpt"/>
</dbReference>
<dbReference type="CDD" id="cd08168">
    <property type="entry name" value="Cytochrom_C3"/>
    <property type="match status" value="1"/>
</dbReference>
<dbReference type="InterPro" id="IPR036280">
    <property type="entry name" value="Multihaem_cyt_sf"/>
</dbReference>
<feature type="repeat" description="TPR" evidence="4">
    <location>
        <begin position="573"/>
        <end position="606"/>
    </location>
</feature>
<dbReference type="Proteomes" id="UP001403385">
    <property type="component" value="Unassembled WGS sequence"/>
</dbReference>
<dbReference type="Pfam" id="PF13432">
    <property type="entry name" value="TPR_16"/>
    <property type="match status" value="1"/>
</dbReference>
<dbReference type="InterPro" id="IPR004155">
    <property type="entry name" value="PBS_lyase_HEAT"/>
</dbReference>
<dbReference type="Gene3D" id="1.25.10.10">
    <property type="entry name" value="Leucine-rich Repeat Variant"/>
    <property type="match status" value="1"/>
</dbReference>
<dbReference type="Pfam" id="PF13435">
    <property type="entry name" value="Cytochrome_C554"/>
    <property type="match status" value="2"/>
</dbReference>
<dbReference type="Pfam" id="PF14559">
    <property type="entry name" value="TPR_19"/>
    <property type="match status" value="1"/>
</dbReference>
<name>A0AAW9SBN8_9BACT</name>
<dbReference type="AlphaFoldDB" id="A0AAW9SBN8"/>
<evidence type="ECO:0000256" key="2">
    <source>
        <dbReference type="ARBA" id="ARBA00022729"/>
    </source>
</evidence>
<feature type="repeat" description="TPR" evidence="4">
    <location>
        <begin position="675"/>
        <end position="708"/>
    </location>
</feature>
<dbReference type="Gene3D" id="1.10.1130.10">
    <property type="entry name" value="Flavocytochrome C3, Chain A"/>
    <property type="match status" value="2"/>
</dbReference>
<evidence type="ECO:0000256" key="4">
    <source>
        <dbReference type="PROSITE-ProRule" id="PRU00339"/>
    </source>
</evidence>
<keyword evidence="1 5" id="KW-0479">Metal-binding</keyword>
<dbReference type="SUPFAM" id="SSF48695">
    <property type="entry name" value="Multiheme cytochromes"/>
    <property type="match status" value="1"/>
</dbReference>
<protein>
    <submittedName>
        <fullName evidence="7">HEAT repeat domain-containing protein</fullName>
    </submittedName>
</protein>
<dbReference type="InterPro" id="IPR010177">
    <property type="entry name" value="Paired_CXXCH_1"/>
</dbReference>
<dbReference type="SMART" id="SM00567">
    <property type="entry name" value="EZ_HEAT"/>
    <property type="match status" value="2"/>
</dbReference>
<dbReference type="InterPro" id="IPR011990">
    <property type="entry name" value="TPR-like_helical_dom_sf"/>
</dbReference>
<keyword evidence="3 5" id="KW-0408">Iron</keyword>
<evidence type="ECO:0000256" key="5">
    <source>
        <dbReference type="PROSITE-ProRule" id="PRU00433"/>
    </source>
</evidence>
<gene>
    <name evidence="7" type="ORF">AAG747_12570</name>
</gene>
<dbReference type="EMBL" id="JBDKWZ010000006">
    <property type="protein sequence ID" value="MEN7548748.1"/>
    <property type="molecule type" value="Genomic_DNA"/>
</dbReference>
<dbReference type="GO" id="GO:0046872">
    <property type="term" value="F:metal ion binding"/>
    <property type="evidence" value="ECO:0007669"/>
    <property type="project" value="UniProtKB-KW"/>
</dbReference>
<dbReference type="GO" id="GO:0020037">
    <property type="term" value="F:heme binding"/>
    <property type="evidence" value="ECO:0007669"/>
    <property type="project" value="InterPro"/>
</dbReference>
<dbReference type="InterPro" id="IPR009056">
    <property type="entry name" value="Cyt_c-like_dom"/>
</dbReference>
<dbReference type="PANTHER" id="PTHR35038:SF8">
    <property type="entry name" value="C-TYPE POLYHEME CYTOCHROME OMCC"/>
    <property type="match status" value="1"/>
</dbReference>
<dbReference type="PROSITE" id="PS50005">
    <property type="entry name" value="TPR"/>
    <property type="match status" value="2"/>
</dbReference>
<dbReference type="InterPro" id="IPR051829">
    <property type="entry name" value="Multiheme_Cytochr_ET"/>
</dbReference>
<keyword evidence="2" id="KW-0732">Signal</keyword>
<feature type="domain" description="Cytochrome c" evidence="6">
    <location>
        <begin position="379"/>
        <end position="507"/>
    </location>
</feature>